<dbReference type="PRINTS" id="PR00080">
    <property type="entry name" value="SDRFAMILY"/>
</dbReference>
<keyword evidence="5" id="KW-1185">Reference proteome</keyword>
<evidence type="ECO:0000313" key="4">
    <source>
        <dbReference type="EMBL" id="MDQ0935050.1"/>
    </source>
</evidence>
<dbReference type="NCBIfam" id="NF009467">
    <property type="entry name" value="PRK12826.1-3"/>
    <property type="match status" value="1"/>
</dbReference>
<dbReference type="EMBL" id="JAUSZS010000005">
    <property type="protein sequence ID" value="MDQ0935050.1"/>
    <property type="molecule type" value="Genomic_DNA"/>
</dbReference>
<gene>
    <name evidence="4" type="ORF">QFZ49_005021</name>
</gene>
<dbReference type="InterPro" id="IPR023985">
    <property type="entry name" value="SDR_subfam_1"/>
</dbReference>
<proteinExistence type="inferred from homology"/>
<name>A0ABU0RSS6_9ACTN</name>
<keyword evidence="3" id="KW-0520">NAD</keyword>
<evidence type="ECO:0000313" key="5">
    <source>
        <dbReference type="Proteomes" id="UP001223072"/>
    </source>
</evidence>
<dbReference type="PANTHER" id="PTHR24321:SF8">
    <property type="entry name" value="ESTRADIOL 17-BETA-DEHYDROGENASE 8-RELATED"/>
    <property type="match status" value="1"/>
</dbReference>
<dbReference type="NCBIfam" id="TIGR03971">
    <property type="entry name" value="SDR_subfam_1"/>
    <property type="match status" value="1"/>
</dbReference>
<reference evidence="4 5" key="1">
    <citation type="submission" date="2023-07" db="EMBL/GenBank/DDBJ databases">
        <title>Comparative genomics of wheat-associated soil bacteria to identify genetic determinants of phenazine resistance.</title>
        <authorList>
            <person name="Mouncey N."/>
        </authorList>
    </citation>
    <scope>NUCLEOTIDE SEQUENCE [LARGE SCALE GENOMIC DNA]</scope>
    <source>
        <strain evidence="4 5">W2I16</strain>
    </source>
</reference>
<evidence type="ECO:0000256" key="2">
    <source>
        <dbReference type="ARBA" id="ARBA00023002"/>
    </source>
</evidence>
<dbReference type="InterPro" id="IPR036291">
    <property type="entry name" value="NAD(P)-bd_dom_sf"/>
</dbReference>
<dbReference type="RefSeq" id="WP_307628671.1">
    <property type="nucleotide sequence ID" value="NZ_JAUSZS010000005.1"/>
</dbReference>
<protein>
    <submittedName>
        <fullName evidence="4">SDR family mycofactocin-dependent oxidoreductase</fullName>
    </submittedName>
</protein>
<organism evidence="4 5">
    <name type="scientific">Streptomyces turgidiscabies</name>
    <dbReference type="NCBI Taxonomy" id="85558"/>
    <lineage>
        <taxon>Bacteria</taxon>
        <taxon>Bacillati</taxon>
        <taxon>Actinomycetota</taxon>
        <taxon>Actinomycetes</taxon>
        <taxon>Kitasatosporales</taxon>
        <taxon>Streptomycetaceae</taxon>
        <taxon>Streptomyces</taxon>
    </lineage>
</organism>
<dbReference type="Proteomes" id="UP001223072">
    <property type="component" value="Unassembled WGS sequence"/>
</dbReference>
<accession>A0ABU0RSS6</accession>
<comment type="similarity">
    <text evidence="1">Belongs to the short-chain dehydrogenases/reductases (SDR) family.</text>
</comment>
<dbReference type="PANTHER" id="PTHR24321">
    <property type="entry name" value="DEHYDROGENASES, SHORT CHAIN"/>
    <property type="match status" value="1"/>
</dbReference>
<dbReference type="InterPro" id="IPR002347">
    <property type="entry name" value="SDR_fam"/>
</dbReference>
<evidence type="ECO:0000256" key="1">
    <source>
        <dbReference type="ARBA" id="ARBA00006484"/>
    </source>
</evidence>
<sequence length="273" mass="28429">MTGRLDGKVAMITGAARGQGRGHALRLAEEGADLILVDICQNIDTLAYSLGSEDELAETAAQVEKLGRRVVTAQADTRDAEALRESVERGTSELGGLDILIANAGVGMAHPSTSQEQAFRDQLEINCMGAWNTVHAAAPKIIEGGKGGSVVVVSSVMGLSGKIGSPTGGAEGYVAAKHALLGLSRAWTRWLGPHNIRVNSIHTTGVRTPLLVNDAVKQVHTKPPTTGAEVGHILDVTMLDVTDVTGAVAWLVSDEARYVTGVALPIDAGFTTP</sequence>
<comment type="caution">
    <text evidence="4">The sequence shown here is derived from an EMBL/GenBank/DDBJ whole genome shotgun (WGS) entry which is preliminary data.</text>
</comment>
<dbReference type="Gene3D" id="3.40.50.720">
    <property type="entry name" value="NAD(P)-binding Rossmann-like Domain"/>
    <property type="match status" value="1"/>
</dbReference>
<evidence type="ECO:0000256" key="3">
    <source>
        <dbReference type="ARBA" id="ARBA00023027"/>
    </source>
</evidence>
<dbReference type="SUPFAM" id="SSF51735">
    <property type="entry name" value="NAD(P)-binding Rossmann-fold domains"/>
    <property type="match status" value="1"/>
</dbReference>
<dbReference type="CDD" id="cd05233">
    <property type="entry name" value="SDR_c"/>
    <property type="match status" value="1"/>
</dbReference>
<dbReference type="PRINTS" id="PR00081">
    <property type="entry name" value="GDHRDH"/>
</dbReference>
<keyword evidence="2" id="KW-0560">Oxidoreductase</keyword>
<dbReference type="Pfam" id="PF13561">
    <property type="entry name" value="adh_short_C2"/>
    <property type="match status" value="1"/>
</dbReference>